<dbReference type="EMBL" id="KI545953">
    <property type="protein sequence ID" value="EST49281.1"/>
    <property type="molecule type" value="Genomic_DNA"/>
</dbReference>
<gene>
    <name evidence="3" type="ORF">SS50377_10502</name>
    <name evidence="4" type="ORF">SS50377_26811</name>
</gene>
<evidence type="ECO:0000256" key="1">
    <source>
        <dbReference type="ARBA" id="ARBA00008848"/>
    </source>
</evidence>
<reference evidence="3 4" key="1">
    <citation type="journal article" date="2014" name="PLoS Genet.">
        <title>The Genome of Spironucleus salmonicida Highlights a Fish Pathogen Adapted to Fluctuating Environments.</title>
        <authorList>
            <person name="Xu F."/>
            <person name="Jerlstrom-Hultqvist J."/>
            <person name="Einarsson E."/>
            <person name="Astvaldsson A."/>
            <person name="Svard S.G."/>
            <person name="Andersson J.O."/>
        </authorList>
    </citation>
    <scope>NUCLEOTIDE SEQUENCE</scope>
    <source>
        <strain evidence="4">ATCC 50377</strain>
    </source>
</reference>
<proteinExistence type="inferred from homology"/>
<dbReference type="EMBL" id="AUWU02000007">
    <property type="protein sequence ID" value="KAH0570531.1"/>
    <property type="molecule type" value="Genomic_DNA"/>
</dbReference>
<dbReference type="VEuPathDB" id="GiardiaDB:SS50377_26811"/>
<dbReference type="PANTHER" id="PTHR15139:SF0">
    <property type="entry name" value="TUBULIN-SPECIFIC CHAPERONE C"/>
    <property type="match status" value="1"/>
</dbReference>
<dbReference type="PANTHER" id="PTHR15139">
    <property type="entry name" value="TUBULIN FOLDING COFACTOR C"/>
    <property type="match status" value="1"/>
</dbReference>
<comment type="similarity">
    <text evidence="1">Belongs to the TBCC family.</text>
</comment>
<dbReference type="InterPro" id="IPR017901">
    <property type="entry name" value="C-CAP_CF_C-like"/>
</dbReference>
<accession>V6LZU9</accession>
<dbReference type="InterPro" id="IPR016098">
    <property type="entry name" value="CAP/MinC_C"/>
</dbReference>
<dbReference type="PROSITE" id="PS51329">
    <property type="entry name" value="C_CAP_COFACTOR_C"/>
    <property type="match status" value="1"/>
</dbReference>
<feature type="domain" description="C-CAP/cofactor C-like" evidence="2">
    <location>
        <begin position="83"/>
        <end position="219"/>
    </location>
</feature>
<keyword evidence="5" id="KW-1185">Reference proteome</keyword>
<dbReference type="Proteomes" id="UP000018208">
    <property type="component" value="Unassembled WGS sequence"/>
</dbReference>
<dbReference type="OrthoDB" id="194775at2759"/>
<dbReference type="InterPro" id="IPR012945">
    <property type="entry name" value="Tubulin-bd_cofactor_C_dom"/>
</dbReference>
<evidence type="ECO:0000313" key="3">
    <source>
        <dbReference type="EMBL" id="EST49281.1"/>
    </source>
</evidence>
<dbReference type="InterPro" id="IPR027684">
    <property type="entry name" value="TBCC"/>
</dbReference>
<evidence type="ECO:0000313" key="5">
    <source>
        <dbReference type="Proteomes" id="UP000018208"/>
    </source>
</evidence>
<evidence type="ECO:0000259" key="2">
    <source>
        <dbReference type="PROSITE" id="PS51329"/>
    </source>
</evidence>
<name>V6LZU9_9EUKA</name>
<dbReference type="Pfam" id="PF07986">
    <property type="entry name" value="TBCC"/>
    <property type="match status" value="1"/>
</dbReference>
<evidence type="ECO:0000313" key="4">
    <source>
        <dbReference type="EMBL" id="KAH0570531.1"/>
    </source>
</evidence>
<dbReference type="GO" id="GO:0007023">
    <property type="term" value="P:post-chaperonin tubulin folding pathway"/>
    <property type="evidence" value="ECO:0007669"/>
    <property type="project" value="InterPro"/>
</dbReference>
<protein>
    <submittedName>
        <fullName evidence="3">Tubulin specific chaperone C</fullName>
    </submittedName>
</protein>
<dbReference type="AlphaFoldDB" id="V6LZU9"/>
<dbReference type="GO" id="GO:0005737">
    <property type="term" value="C:cytoplasm"/>
    <property type="evidence" value="ECO:0007669"/>
    <property type="project" value="TreeGrafter"/>
</dbReference>
<organism evidence="3">
    <name type="scientific">Spironucleus salmonicida</name>
    <dbReference type="NCBI Taxonomy" id="348837"/>
    <lineage>
        <taxon>Eukaryota</taxon>
        <taxon>Metamonada</taxon>
        <taxon>Diplomonadida</taxon>
        <taxon>Hexamitidae</taxon>
        <taxon>Hexamitinae</taxon>
        <taxon>Spironucleus</taxon>
    </lineage>
</organism>
<dbReference type="GO" id="GO:0007021">
    <property type="term" value="P:tubulin complex assembly"/>
    <property type="evidence" value="ECO:0007669"/>
    <property type="project" value="TreeGrafter"/>
</dbReference>
<dbReference type="Gene3D" id="2.160.20.70">
    <property type="match status" value="1"/>
</dbReference>
<sequence>MIQKFQEVFVQQIREIYKSEDPLPLLSIAALQLQKFQRQISDIQTAYERRQAQRLAQTSAIQLRSAKQAKLPQKQFEFASRKYLEQEKVFQNVQTIESIDQNVIQNIKDQDNMIIQDNIIKIRNCSNSTFIFTERKTIFFFQCENCQFLSFNISGAVFVENLTNCTIKGSCHQLRITDCQFLKIQVNVDGPVIENSKNISFFKPENYINGWNDVKDFSWLRLEENPNWFAKEKFDEN</sequence>
<reference evidence="4" key="2">
    <citation type="submission" date="2020-12" db="EMBL/GenBank/DDBJ databases">
        <title>New Spironucleus salmonicida genome in near-complete chromosomes.</title>
        <authorList>
            <person name="Xu F."/>
            <person name="Kurt Z."/>
            <person name="Jimenez-Gonzalez A."/>
            <person name="Astvaldsson A."/>
            <person name="Andersson J.O."/>
            <person name="Svard S.G."/>
        </authorList>
    </citation>
    <scope>NUCLEOTIDE SEQUENCE</scope>
    <source>
        <strain evidence="4">ATCC 50377</strain>
    </source>
</reference>